<dbReference type="RefSeq" id="WP_008826090.1">
    <property type="nucleotide sequence ID" value="NZ_AFNU02000001.1"/>
</dbReference>
<feature type="transmembrane region" description="Helical" evidence="1">
    <location>
        <begin position="7"/>
        <end position="29"/>
    </location>
</feature>
<dbReference type="OrthoDB" id="2691125at2"/>
<keyword evidence="3" id="KW-1185">Reference proteome</keyword>
<proteinExistence type="predicted"/>
<dbReference type="InParanoid" id="U2FS79"/>
<keyword evidence="1" id="KW-1133">Transmembrane helix</keyword>
<dbReference type="AlphaFoldDB" id="U2FS79"/>
<dbReference type="eggNOG" id="COG2720">
    <property type="taxonomic scope" value="Bacteria"/>
</dbReference>
<evidence type="ECO:0000256" key="1">
    <source>
        <dbReference type="SAM" id="Phobius"/>
    </source>
</evidence>
<protein>
    <submittedName>
        <fullName evidence="2">VanW like protein</fullName>
    </submittedName>
</protein>
<reference evidence="2 3" key="1">
    <citation type="journal article" date="2011" name="J. Bacteriol.">
        <title>Genome sequence of Haloplasma contractile, an unusual contractile bacterium from a deep-sea anoxic brine lake.</title>
        <authorList>
            <person name="Antunes A."/>
            <person name="Alam I."/>
            <person name="El Dorry H."/>
            <person name="Siam R."/>
            <person name="Robertson A."/>
            <person name="Bajic V.B."/>
            <person name="Stingl U."/>
        </authorList>
    </citation>
    <scope>NUCLEOTIDE SEQUENCE [LARGE SCALE GENOMIC DNA]</scope>
    <source>
        <strain evidence="2 3">SSD-17B</strain>
    </source>
</reference>
<keyword evidence="1" id="KW-0812">Transmembrane</keyword>
<evidence type="ECO:0000313" key="3">
    <source>
        <dbReference type="Proteomes" id="UP000005707"/>
    </source>
</evidence>
<dbReference type="Proteomes" id="UP000005707">
    <property type="component" value="Unassembled WGS sequence"/>
</dbReference>
<evidence type="ECO:0000313" key="2">
    <source>
        <dbReference type="EMBL" id="ERJ13804.1"/>
    </source>
</evidence>
<reference evidence="2 3" key="2">
    <citation type="journal article" date="2013" name="PLoS ONE">
        <title>INDIGO - INtegrated Data Warehouse of MIcrobial GenOmes with Examples from the Red Sea Extremophiles.</title>
        <authorList>
            <person name="Alam I."/>
            <person name="Antunes A."/>
            <person name="Kamau A.A."/>
            <person name="Ba Alawi W."/>
            <person name="Kalkatawi M."/>
            <person name="Stingl U."/>
            <person name="Bajic V.B."/>
        </authorList>
    </citation>
    <scope>NUCLEOTIDE SEQUENCE [LARGE SCALE GENOMIC DNA]</scope>
    <source>
        <strain evidence="2 3">SSD-17B</strain>
    </source>
</reference>
<gene>
    <name evidence="2" type="ORF">HLPCO_000470</name>
</gene>
<name>U2FS79_9MOLU</name>
<accession>U2FS79</accession>
<dbReference type="EMBL" id="AFNU02000001">
    <property type="protein sequence ID" value="ERJ13804.1"/>
    <property type="molecule type" value="Genomic_DNA"/>
</dbReference>
<comment type="caution">
    <text evidence="2">The sequence shown here is derived from an EMBL/GenBank/DDBJ whole genome shotgun (WGS) entry which is preliminary data.</text>
</comment>
<keyword evidence="1" id="KW-0472">Membrane</keyword>
<organism evidence="2 3">
    <name type="scientific">Haloplasma contractile SSD-17B</name>
    <dbReference type="NCBI Taxonomy" id="1033810"/>
    <lineage>
        <taxon>Bacteria</taxon>
        <taxon>Bacillati</taxon>
        <taxon>Mycoplasmatota</taxon>
        <taxon>Mollicutes</taxon>
        <taxon>Haloplasmatales</taxon>
        <taxon>Haloplasmataceae</taxon>
        <taxon>Haloplasma</taxon>
    </lineage>
</organism>
<dbReference type="STRING" id="1033810.HLPCO_000470"/>
<sequence>MNNKKILPLIIIIFITVSITTGGLVYFAFNISNFTTYGMDTTIANVYIGGKNYNQSFTGIQNEIVNWKKNATVTLNYQDYEEPIDPMLFKFNVAESLDTVQNGRHNRLKVSLEDDVFNKMITDYANATDPQLLNTIDQQQLKEALLQDAADLKLEDAINIGDYINDYTTLAKDLNTVELSLTETEVKQLMATLRGHGLTKMEIRPTEQFSLLETYAIIPDGTTGDLDESTVQPVFSDEELSIIGTGLYSLILKTNFTNIDKHIGVTLPYYSQKGYEAKVSYYDEEDMTFYNPNPYSFYITIAEDSNKLIFTLSGPPFINSITIVTDVKIMEPKTIIREVKTLDPDRKRAIPGYEGYSILVKRIVSKHNDETYHNHSIEVINEDIYMPKETIIEIGINTES</sequence>